<dbReference type="AlphaFoldDB" id="A0A0D3KUI6"/>
<sequence length="157" mass="16854">MSDAAEMGAHAAAEEMGCGQSDFSVLRRRARDATVEDVLGSDGYIFCGPENLASASGEMLEFFHRSYYDCFDESEASRLAGRPYGLAIAAGSDGSNAARQLERICRGWRLRAVTDTIVHRNGEPQTASAILRAKTCSEDARERCAELGGLVAATVLL</sequence>
<dbReference type="eggNOG" id="ENOG502SYQ7">
    <property type="taxonomic scope" value="Eukaryota"/>
</dbReference>
<dbReference type="InterPro" id="IPR029039">
    <property type="entry name" value="Flavoprotein-like_sf"/>
</dbReference>
<accession>A0A0D3KUI6</accession>
<dbReference type="RefSeq" id="XP_005791850.1">
    <property type="nucleotide sequence ID" value="XM_005791793.1"/>
</dbReference>
<reference evidence="1" key="2">
    <citation type="submission" date="2024-10" db="UniProtKB">
        <authorList>
            <consortium name="EnsemblProtists"/>
        </authorList>
    </citation>
    <scope>IDENTIFICATION</scope>
</reference>
<dbReference type="HOGENOM" id="CLU_141001_0_0_1"/>
<dbReference type="SUPFAM" id="SSF52218">
    <property type="entry name" value="Flavoproteins"/>
    <property type="match status" value="1"/>
</dbReference>
<reference evidence="2" key="1">
    <citation type="journal article" date="2013" name="Nature">
        <title>Pan genome of the phytoplankton Emiliania underpins its global distribution.</title>
        <authorList>
            <person name="Read B.A."/>
            <person name="Kegel J."/>
            <person name="Klute M.J."/>
            <person name="Kuo A."/>
            <person name="Lefebvre S.C."/>
            <person name="Maumus F."/>
            <person name="Mayer C."/>
            <person name="Miller J."/>
            <person name="Monier A."/>
            <person name="Salamov A."/>
            <person name="Young J."/>
            <person name="Aguilar M."/>
            <person name="Claverie J.M."/>
            <person name="Frickenhaus S."/>
            <person name="Gonzalez K."/>
            <person name="Herman E.K."/>
            <person name="Lin Y.C."/>
            <person name="Napier J."/>
            <person name="Ogata H."/>
            <person name="Sarno A.F."/>
            <person name="Shmutz J."/>
            <person name="Schroeder D."/>
            <person name="de Vargas C."/>
            <person name="Verret F."/>
            <person name="von Dassow P."/>
            <person name="Valentin K."/>
            <person name="Van de Peer Y."/>
            <person name="Wheeler G."/>
            <person name="Dacks J.B."/>
            <person name="Delwiche C.F."/>
            <person name="Dyhrman S.T."/>
            <person name="Glockner G."/>
            <person name="John U."/>
            <person name="Richards T."/>
            <person name="Worden A.Z."/>
            <person name="Zhang X."/>
            <person name="Grigoriev I.V."/>
            <person name="Allen A.E."/>
            <person name="Bidle K."/>
            <person name="Borodovsky M."/>
            <person name="Bowler C."/>
            <person name="Brownlee C."/>
            <person name="Cock J.M."/>
            <person name="Elias M."/>
            <person name="Gladyshev V.N."/>
            <person name="Groth M."/>
            <person name="Guda C."/>
            <person name="Hadaegh A."/>
            <person name="Iglesias-Rodriguez M.D."/>
            <person name="Jenkins J."/>
            <person name="Jones B.M."/>
            <person name="Lawson T."/>
            <person name="Leese F."/>
            <person name="Lindquist E."/>
            <person name="Lobanov A."/>
            <person name="Lomsadze A."/>
            <person name="Malik S.B."/>
            <person name="Marsh M.E."/>
            <person name="Mackinder L."/>
            <person name="Mock T."/>
            <person name="Mueller-Roeber B."/>
            <person name="Pagarete A."/>
            <person name="Parker M."/>
            <person name="Probert I."/>
            <person name="Quesneville H."/>
            <person name="Raines C."/>
            <person name="Rensing S.A."/>
            <person name="Riano-Pachon D.M."/>
            <person name="Richier S."/>
            <person name="Rokitta S."/>
            <person name="Shiraiwa Y."/>
            <person name="Soanes D.M."/>
            <person name="van der Giezen M."/>
            <person name="Wahlund T.M."/>
            <person name="Williams B."/>
            <person name="Wilson W."/>
            <person name="Wolfe G."/>
            <person name="Wurch L.L."/>
        </authorList>
    </citation>
    <scope>NUCLEOTIDE SEQUENCE</scope>
</reference>
<protein>
    <recommendedName>
        <fullName evidence="3">Flavodoxin</fullName>
    </recommendedName>
</protein>
<organism evidence="1 2">
    <name type="scientific">Emiliania huxleyi (strain CCMP1516)</name>
    <dbReference type="NCBI Taxonomy" id="280463"/>
    <lineage>
        <taxon>Eukaryota</taxon>
        <taxon>Haptista</taxon>
        <taxon>Haptophyta</taxon>
        <taxon>Prymnesiophyceae</taxon>
        <taxon>Isochrysidales</taxon>
        <taxon>Noelaerhabdaceae</taxon>
        <taxon>Emiliania</taxon>
    </lineage>
</organism>
<dbReference type="GeneID" id="17284692"/>
<dbReference type="KEGG" id="ehx:EMIHUDRAFT_199862"/>
<dbReference type="PaxDb" id="2903-EOD39421"/>
<evidence type="ECO:0008006" key="3">
    <source>
        <dbReference type="Google" id="ProtNLM"/>
    </source>
</evidence>
<dbReference type="EnsemblProtists" id="EOD39421">
    <property type="protein sequence ID" value="EOD39421"/>
    <property type="gene ID" value="EMIHUDRAFT_199862"/>
</dbReference>
<evidence type="ECO:0000313" key="1">
    <source>
        <dbReference type="EnsemblProtists" id="EOD39421"/>
    </source>
</evidence>
<dbReference type="Proteomes" id="UP000013827">
    <property type="component" value="Unassembled WGS sequence"/>
</dbReference>
<proteinExistence type="predicted"/>
<dbReference type="Gene3D" id="3.40.50.360">
    <property type="match status" value="1"/>
</dbReference>
<name>A0A0D3KUI6_EMIH1</name>
<keyword evidence="2" id="KW-1185">Reference proteome</keyword>
<evidence type="ECO:0000313" key="2">
    <source>
        <dbReference type="Proteomes" id="UP000013827"/>
    </source>
</evidence>